<evidence type="ECO:0000256" key="1">
    <source>
        <dbReference type="SAM" id="MobiDB-lite"/>
    </source>
</evidence>
<organism evidence="2 3">
    <name type="scientific">Iphiclides podalirius</name>
    <name type="common">scarce swallowtail</name>
    <dbReference type="NCBI Taxonomy" id="110791"/>
    <lineage>
        <taxon>Eukaryota</taxon>
        <taxon>Metazoa</taxon>
        <taxon>Ecdysozoa</taxon>
        <taxon>Arthropoda</taxon>
        <taxon>Hexapoda</taxon>
        <taxon>Insecta</taxon>
        <taxon>Pterygota</taxon>
        <taxon>Neoptera</taxon>
        <taxon>Endopterygota</taxon>
        <taxon>Lepidoptera</taxon>
        <taxon>Glossata</taxon>
        <taxon>Ditrysia</taxon>
        <taxon>Papilionoidea</taxon>
        <taxon>Papilionidae</taxon>
        <taxon>Papilioninae</taxon>
        <taxon>Iphiclides</taxon>
    </lineage>
</organism>
<feature type="region of interest" description="Disordered" evidence="1">
    <location>
        <begin position="360"/>
        <end position="419"/>
    </location>
</feature>
<accession>A0ABN8J8I4</accession>
<feature type="compositionally biased region" description="Polar residues" evidence="1">
    <location>
        <begin position="64"/>
        <end position="79"/>
    </location>
</feature>
<gene>
    <name evidence="2" type="ORF">IPOD504_LOCUS17693</name>
</gene>
<keyword evidence="3" id="KW-1185">Reference proteome</keyword>
<name>A0ABN8J8I4_9NEOP</name>
<proteinExistence type="predicted"/>
<sequence length="474" mass="51603">MKFTTNFGSGTKKSSDFPKAVEAFDAIEPSSFDTSKQSQAEHTTMFNNSSCFSKSKKHSSRSSFCPQTSGDVSAKTSTKGGLKQMTDAELKETPRVKVTKISGLFKKAKAKVCVQAEVHSTSGTQNHGSPKAGDHAPTFAPRETKTLQTKPDDTVAQTTATSGSTGVWAWSCQIFQAKKIQKDEGNKTTKTDAKTSDSKMADLGAEGKSNLSGGIIESEDFPSTPSLYKNGKTKNKKGKKVKSTASESQTIRETPPSGSQNWVQKMCGFAPKSGPETMTKKDKKPEEPLPKVSETSKFPDEKKGSGFFGSLFLSPVFGRDVAGPPKSKPGIVSFFNKKKAVEEDSWVMSSDQLKWAEVYPKSGKGKKGPGGLNHTAKDYGSPKVTPNSESKKPRRQLVQAKATRVLKSSPTAKPKMVGSNLNVEQAKAHGFIKLPSKVKKSSRKSKKNSKRLFLVLRVFRNCRRVFSQRMTERV</sequence>
<feature type="non-terminal residue" evidence="2">
    <location>
        <position position="474"/>
    </location>
</feature>
<evidence type="ECO:0000313" key="3">
    <source>
        <dbReference type="Proteomes" id="UP000837857"/>
    </source>
</evidence>
<feature type="compositionally biased region" description="Basic and acidic residues" evidence="1">
    <location>
        <begin position="181"/>
        <end position="200"/>
    </location>
</feature>
<feature type="compositionally biased region" description="Polar residues" evidence="1">
    <location>
        <begin position="243"/>
        <end position="263"/>
    </location>
</feature>
<feature type="compositionally biased region" description="Basic residues" evidence="1">
    <location>
        <begin position="231"/>
        <end position="242"/>
    </location>
</feature>
<comment type="caution">
    <text evidence="2">The sequence shown here is derived from an EMBL/GenBank/DDBJ whole genome shotgun (WGS) entry which is preliminary data.</text>
</comment>
<reference evidence="2" key="1">
    <citation type="submission" date="2022-03" db="EMBL/GenBank/DDBJ databases">
        <authorList>
            <person name="Martin H S."/>
        </authorList>
    </citation>
    <scope>NUCLEOTIDE SEQUENCE [LARGE SCALE GENOMIC DNA]</scope>
</reference>
<protein>
    <submittedName>
        <fullName evidence="2">Uncharacterized protein</fullName>
    </submittedName>
</protein>
<feature type="region of interest" description="Disordered" evidence="1">
    <location>
        <begin position="181"/>
        <end position="303"/>
    </location>
</feature>
<feature type="region of interest" description="Disordered" evidence="1">
    <location>
        <begin position="46"/>
        <end position="88"/>
    </location>
</feature>
<feature type="compositionally biased region" description="Basic and acidic residues" evidence="1">
    <location>
        <begin position="278"/>
        <end position="289"/>
    </location>
</feature>
<evidence type="ECO:0000313" key="2">
    <source>
        <dbReference type="EMBL" id="CAH2079304.1"/>
    </source>
</evidence>
<dbReference type="EMBL" id="CAKOGK010000041">
    <property type="protein sequence ID" value="CAH2079304.1"/>
    <property type="molecule type" value="Genomic_DNA"/>
</dbReference>
<dbReference type="Proteomes" id="UP000837857">
    <property type="component" value="Unassembled WGS sequence"/>
</dbReference>